<protein>
    <submittedName>
        <fullName evidence="3">DUF448 domain-containing protein</fullName>
    </submittedName>
    <submittedName>
        <fullName evidence="2">YlxR family protein</fullName>
    </submittedName>
</protein>
<dbReference type="NCBIfam" id="NF047356">
    <property type="entry name" value="RNA_bind_RnpM"/>
    <property type="match status" value="1"/>
</dbReference>
<dbReference type="CDD" id="cd00279">
    <property type="entry name" value="YlxR"/>
    <property type="match status" value="1"/>
</dbReference>
<gene>
    <name evidence="3" type="ORF">GT747_11510</name>
    <name evidence="2" type="ORF">NE646_07970</name>
    <name evidence="4" type="ORF">SAMN05444424_2089</name>
</gene>
<accession>A0AAP1LHI4</accession>
<dbReference type="PANTHER" id="PTHR34215">
    <property type="entry name" value="BLL0784 PROTEIN"/>
    <property type="match status" value="1"/>
</dbReference>
<reference evidence="5" key="2">
    <citation type="submission" date="2016-11" db="EMBL/GenBank/DDBJ databases">
        <authorList>
            <person name="Jaros S."/>
            <person name="Januszkiewicz K."/>
            <person name="Wedrychowicz H."/>
        </authorList>
    </citation>
    <scope>NUCLEOTIDE SEQUENCE [LARGE SCALE GENOMIC DNA]</scope>
    <source>
        <strain evidence="5">DSM 4029</strain>
    </source>
</reference>
<dbReference type="AlphaFoldDB" id="A0AAP1LHI4"/>
<dbReference type="Proteomes" id="UP000474718">
    <property type="component" value="Unassembled WGS sequence"/>
</dbReference>
<evidence type="ECO:0000259" key="1">
    <source>
        <dbReference type="Pfam" id="PF04296"/>
    </source>
</evidence>
<dbReference type="InterPro" id="IPR007393">
    <property type="entry name" value="YlxR_dom"/>
</dbReference>
<dbReference type="InterPro" id="IPR037465">
    <property type="entry name" value="YlxR"/>
</dbReference>
<evidence type="ECO:0000313" key="3">
    <source>
        <dbReference type="EMBL" id="MZL70380.1"/>
    </source>
</evidence>
<dbReference type="PANTHER" id="PTHR34215:SF1">
    <property type="entry name" value="YLXR DOMAIN-CONTAINING PROTEIN"/>
    <property type="match status" value="1"/>
</dbReference>
<keyword evidence="6" id="KW-1185">Reference proteome</keyword>
<dbReference type="EMBL" id="WWVX01000008">
    <property type="protein sequence ID" value="MZL70380.1"/>
    <property type="molecule type" value="Genomic_DNA"/>
</dbReference>
<name>A0AAP1LHI4_9FIRM</name>
<evidence type="ECO:0000313" key="6">
    <source>
        <dbReference type="Proteomes" id="UP000474718"/>
    </source>
</evidence>
<dbReference type="Proteomes" id="UP001205063">
    <property type="component" value="Unassembled WGS sequence"/>
</dbReference>
<evidence type="ECO:0000313" key="5">
    <source>
        <dbReference type="Proteomes" id="UP000184089"/>
    </source>
</evidence>
<proteinExistence type="predicted"/>
<evidence type="ECO:0000313" key="2">
    <source>
        <dbReference type="EMBL" id="MCQ4949603.1"/>
    </source>
</evidence>
<dbReference type="InterPro" id="IPR035931">
    <property type="entry name" value="YlxR-like_sf"/>
</dbReference>
<reference evidence="2" key="4">
    <citation type="submission" date="2022-06" db="EMBL/GenBank/DDBJ databases">
        <title>Isolation of gut microbiota from human fecal samples.</title>
        <authorList>
            <person name="Pamer E.G."/>
            <person name="Barat B."/>
            <person name="Waligurski E."/>
            <person name="Medina S."/>
            <person name="Paddock L."/>
            <person name="Mostad J."/>
        </authorList>
    </citation>
    <scope>NUCLEOTIDE SEQUENCE</scope>
    <source>
        <strain evidence="2">DFI.7.96</strain>
    </source>
</reference>
<dbReference type="RefSeq" id="WP_021658652.1">
    <property type="nucleotide sequence ID" value="NZ_FQVY01000003.1"/>
</dbReference>
<dbReference type="EMBL" id="JANGAB010000003">
    <property type="protein sequence ID" value="MCQ4949603.1"/>
    <property type="molecule type" value="Genomic_DNA"/>
</dbReference>
<reference evidence="4" key="1">
    <citation type="submission" date="2016-11" db="EMBL/GenBank/DDBJ databases">
        <authorList>
            <person name="Varghese N."/>
            <person name="Submissions S."/>
        </authorList>
    </citation>
    <scope>NUCLEOTIDE SEQUENCE</scope>
    <source>
        <strain evidence="4">DSM 4029</strain>
    </source>
</reference>
<dbReference type="Pfam" id="PF04296">
    <property type="entry name" value="YlxR"/>
    <property type="match status" value="1"/>
</dbReference>
<dbReference type="Gene3D" id="3.30.1230.10">
    <property type="entry name" value="YlxR-like"/>
    <property type="match status" value="1"/>
</dbReference>
<dbReference type="EMBL" id="FQVY01000003">
    <property type="protein sequence ID" value="SHG31781.1"/>
    <property type="molecule type" value="Genomic_DNA"/>
</dbReference>
<dbReference type="SUPFAM" id="SSF64376">
    <property type="entry name" value="YlxR-like"/>
    <property type="match status" value="1"/>
</dbReference>
<sequence>MVQKRVPMRMCAGCGEQKPKRELIRVVRNKEGEVSLDTTGKKPGRGVYLCPSAGCLKKAQKAKRLERALSAPIPEDVYETLLSEIEAHGE</sequence>
<evidence type="ECO:0000313" key="4">
    <source>
        <dbReference type="EMBL" id="SHG31781.1"/>
    </source>
</evidence>
<dbReference type="Proteomes" id="UP000184089">
    <property type="component" value="Unassembled WGS sequence"/>
</dbReference>
<reference evidence="3 6" key="3">
    <citation type="journal article" date="2019" name="Nat. Med.">
        <title>A library of human gut bacterial isolates paired with longitudinal multiomics data enables mechanistic microbiome research.</title>
        <authorList>
            <person name="Poyet M."/>
            <person name="Groussin M."/>
            <person name="Gibbons S.M."/>
            <person name="Avila-Pacheco J."/>
            <person name="Jiang X."/>
            <person name="Kearney S.M."/>
            <person name="Perrotta A.R."/>
            <person name="Berdy B."/>
            <person name="Zhao S."/>
            <person name="Lieberman T.D."/>
            <person name="Swanson P.K."/>
            <person name="Smith M."/>
            <person name="Roesemann S."/>
            <person name="Alexander J.E."/>
            <person name="Rich S.A."/>
            <person name="Livny J."/>
            <person name="Vlamakis H."/>
            <person name="Clish C."/>
            <person name="Bullock K."/>
            <person name="Deik A."/>
            <person name="Scott J."/>
            <person name="Pierce K.A."/>
            <person name="Xavier R.J."/>
            <person name="Alm E.J."/>
        </authorList>
    </citation>
    <scope>NUCLEOTIDE SEQUENCE [LARGE SCALE GENOMIC DNA]</scope>
    <source>
        <strain evidence="3 6">BIOML-A2</strain>
    </source>
</reference>
<feature type="domain" description="YlxR" evidence="1">
    <location>
        <begin position="9"/>
        <end position="81"/>
    </location>
</feature>
<organism evidence="4 5">
    <name type="scientific">Bittarella massiliensis</name>
    <name type="common">ex Durand et al. 2017</name>
    <dbReference type="NCBI Taxonomy" id="1720313"/>
    <lineage>
        <taxon>Bacteria</taxon>
        <taxon>Bacillati</taxon>
        <taxon>Bacillota</taxon>
        <taxon>Clostridia</taxon>
        <taxon>Eubacteriales</taxon>
        <taxon>Oscillospiraceae</taxon>
        <taxon>Bittarella (ex Durand et al. 2017)</taxon>
    </lineage>
</organism>
<comment type="caution">
    <text evidence="4">The sequence shown here is derived from an EMBL/GenBank/DDBJ whole genome shotgun (WGS) entry which is preliminary data.</text>
</comment>